<comment type="subcellular location">
    <subcellularLocation>
        <location evidence="1">Membrane</location>
        <topology evidence="1">Multi-pass membrane protein</topology>
    </subcellularLocation>
</comment>
<keyword evidence="5 11" id="KW-0812">Transmembrane</keyword>
<keyword evidence="4" id="KW-0808">Transferase</keyword>
<evidence type="ECO:0000256" key="8">
    <source>
        <dbReference type="ARBA" id="ARBA00022989"/>
    </source>
</evidence>
<evidence type="ECO:0000313" key="12">
    <source>
        <dbReference type="EMBL" id="KMT21545.1"/>
    </source>
</evidence>
<keyword evidence="8 11" id="KW-1133">Transmembrane helix</keyword>
<dbReference type="InterPro" id="IPR001182">
    <property type="entry name" value="FtsW/RodA"/>
</dbReference>
<feature type="transmembrane region" description="Helical" evidence="11">
    <location>
        <begin position="12"/>
        <end position="34"/>
    </location>
</feature>
<dbReference type="GO" id="GO:0071555">
    <property type="term" value="P:cell wall organization"/>
    <property type="evidence" value="ECO:0007669"/>
    <property type="project" value="UniProtKB-KW"/>
</dbReference>
<dbReference type="Pfam" id="PF01098">
    <property type="entry name" value="FTSW_RODA_SPOVE"/>
    <property type="match status" value="1"/>
</dbReference>
<dbReference type="PATRIC" id="fig|1121307.3.peg.1163"/>
<dbReference type="Proteomes" id="UP000036756">
    <property type="component" value="Unassembled WGS sequence"/>
</dbReference>
<feature type="transmembrane region" description="Helical" evidence="11">
    <location>
        <begin position="108"/>
        <end position="128"/>
    </location>
</feature>
<feature type="transmembrane region" description="Helical" evidence="11">
    <location>
        <begin position="340"/>
        <end position="362"/>
    </location>
</feature>
<dbReference type="PANTHER" id="PTHR30474">
    <property type="entry name" value="CELL CYCLE PROTEIN"/>
    <property type="match status" value="1"/>
</dbReference>
<dbReference type="PROSITE" id="PS00428">
    <property type="entry name" value="FTSW_RODA_SPOVE"/>
    <property type="match status" value="1"/>
</dbReference>
<evidence type="ECO:0000256" key="10">
    <source>
        <dbReference type="ARBA" id="ARBA00023316"/>
    </source>
</evidence>
<dbReference type="GO" id="GO:0032153">
    <property type="term" value="C:cell division site"/>
    <property type="evidence" value="ECO:0007669"/>
    <property type="project" value="TreeGrafter"/>
</dbReference>
<dbReference type="NCBIfam" id="TIGR02210">
    <property type="entry name" value="rodA_shape"/>
    <property type="match status" value="1"/>
</dbReference>
<evidence type="ECO:0000313" key="13">
    <source>
        <dbReference type="Proteomes" id="UP000036756"/>
    </source>
</evidence>
<evidence type="ECO:0000256" key="6">
    <source>
        <dbReference type="ARBA" id="ARBA00022960"/>
    </source>
</evidence>
<dbReference type="InterPro" id="IPR018365">
    <property type="entry name" value="Cell_cycle_FtsW-rel_CS"/>
</dbReference>
<comment type="caution">
    <text evidence="12">The sequence shown here is derived from an EMBL/GenBank/DDBJ whole genome shotgun (WGS) entry which is preliminary data.</text>
</comment>
<dbReference type="GO" id="GO:0015648">
    <property type="term" value="F:lipid-linked peptidoglycan transporter activity"/>
    <property type="evidence" value="ECO:0007669"/>
    <property type="project" value="TreeGrafter"/>
</dbReference>
<keyword evidence="9 11" id="KW-0472">Membrane</keyword>
<keyword evidence="3" id="KW-0328">Glycosyltransferase</keyword>
<dbReference type="GO" id="GO:0016757">
    <property type="term" value="F:glycosyltransferase activity"/>
    <property type="evidence" value="ECO:0007669"/>
    <property type="project" value="UniProtKB-KW"/>
</dbReference>
<keyword evidence="7" id="KW-0573">Peptidoglycan synthesis</keyword>
<dbReference type="EMBL" id="LFVU01000027">
    <property type="protein sequence ID" value="KMT21545.1"/>
    <property type="molecule type" value="Genomic_DNA"/>
</dbReference>
<gene>
    <name evidence="12" type="primary">spoVE</name>
    <name evidence="12" type="ORF">CLCY_2c03070</name>
</gene>
<feature type="transmembrane region" description="Helical" evidence="11">
    <location>
        <begin position="162"/>
        <end position="179"/>
    </location>
</feature>
<feature type="transmembrane region" description="Helical" evidence="11">
    <location>
        <begin position="273"/>
        <end position="291"/>
    </location>
</feature>
<sequence length="369" mass="40216">MFDKNRILKHIDYGIVFSAFALILTGLMTISSATHAFSDGGSMKNLLMQIAFTVVSLIIAIFIISIDYNTIGGYYKIFYVCGVLGLLAVLLFGKTVNGAKAWLGVGPMGIQPAELFKVIMIIVVAKVLEEMDNINTIKNLGKIAGVVLLPMILIQLQPDTGTNLIFAVTIFGMIFYAGLDKRIIYTGFGTAVVGVLAVWFLDVLADYQKRRVLVFLNPELDMSGSGYNAHIAKTAIGAGQFFGSGLYGGAMTEGNFIPELHTDFIFSVFAEEWGFLGAMVLLALYFNIIWRGIKIARDSKDKFGTYIVVGVLSMLTFQILQNIGMDLGLMPITGIPLPFMSYGGSSLMTTIISLALVVNVGIRKKKINF</sequence>
<feature type="transmembrane region" description="Helical" evidence="11">
    <location>
        <begin position="140"/>
        <end position="156"/>
    </location>
</feature>
<dbReference type="InterPro" id="IPR011923">
    <property type="entry name" value="RodA/MrdB"/>
</dbReference>
<evidence type="ECO:0000256" key="4">
    <source>
        <dbReference type="ARBA" id="ARBA00022679"/>
    </source>
</evidence>
<feature type="transmembrane region" description="Helical" evidence="11">
    <location>
        <begin position="46"/>
        <end position="65"/>
    </location>
</feature>
<keyword evidence="6" id="KW-0133">Cell shape</keyword>
<dbReference type="GO" id="GO:0051301">
    <property type="term" value="P:cell division"/>
    <property type="evidence" value="ECO:0007669"/>
    <property type="project" value="InterPro"/>
</dbReference>
<evidence type="ECO:0000256" key="9">
    <source>
        <dbReference type="ARBA" id="ARBA00023136"/>
    </source>
</evidence>
<feature type="transmembrane region" description="Helical" evidence="11">
    <location>
        <begin position="77"/>
        <end position="96"/>
    </location>
</feature>
<keyword evidence="10" id="KW-0961">Cell wall biogenesis/degradation</keyword>
<evidence type="ECO:0000256" key="7">
    <source>
        <dbReference type="ARBA" id="ARBA00022984"/>
    </source>
</evidence>
<dbReference type="STRING" id="1121307.CLCY_2c03070"/>
<evidence type="ECO:0000256" key="1">
    <source>
        <dbReference type="ARBA" id="ARBA00004141"/>
    </source>
</evidence>
<dbReference type="AlphaFoldDB" id="A0A0J8D622"/>
<feature type="transmembrane region" description="Helical" evidence="11">
    <location>
        <begin position="303"/>
        <end position="320"/>
    </location>
</feature>
<evidence type="ECO:0000256" key="3">
    <source>
        <dbReference type="ARBA" id="ARBA00022676"/>
    </source>
</evidence>
<accession>A0A0J8D622</accession>
<dbReference type="GO" id="GO:0009252">
    <property type="term" value="P:peptidoglycan biosynthetic process"/>
    <property type="evidence" value="ECO:0007669"/>
    <property type="project" value="UniProtKB-KW"/>
</dbReference>
<dbReference type="GO" id="GO:0005886">
    <property type="term" value="C:plasma membrane"/>
    <property type="evidence" value="ECO:0007669"/>
    <property type="project" value="TreeGrafter"/>
</dbReference>
<evidence type="ECO:0000256" key="2">
    <source>
        <dbReference type="ARBA" id="ARBA00022475"/>
    </source>
</evidence>
<dbReference type="RefSeq" id="WP_048570973.1">
    <property type="nucleotide sequence ID" value="NZ_LFVU01000027.1"/>
</dbReference>
<dbReference type="OrthoDB" id="9812661at2"/>
<proteinExistence type="predicted"/>
<evidence type="ECO:0000256" key="5">
    <source>
        <dbReference type="ARBA" id="ARBA00022692"/>
    </source>
</evidence>
<name>A0A0J8D622_CLOCY</name>
<protein>
    <submittedName>
        <fullName evidence="12">Stage V sporulation protein E</fullName>
    </submittedName>
</protein>
<keyword evidence="2" id="KW-1003">Cell membrane</keyword>
<dbReference type="PANTHER" id="PTHR30474:SF1">
    <property type="entry name" value="PEPTIDOGLYCAN GLYCOSYLTRANSFERASE MRDB"/>
    <property type="match status" value="1"/>
</dbReference>
<keyword evidence="13" id="KW-1185">Reference proteome</keyword>
<dbReference type="GO" id="GO:0008360">
    <property type="term" value="P:regulation of cell shape"/>
    <property type="evidence" value="ECO:0007669"/>
    <property type="project" value="UniProtKB-KW"/>
</dbReference>
<feature type="transmembrane region" description="Helical" evidence="11">
    <location>
        <begin position="184"/>
        <end position="201"/>
    </location>
</feature>
<reference evidence="12 13" key="1">
    <citation type="submission" date="2015-06" db="EMBL/GenBank/DDBJ databases">
        <title>Draft genome sequence of the purine-degrading Clostridium cylindrosporum HC-1 (DSM 605).</title>
        <authorList>
            <person name="Poehlein A."/>
            <person name="Schiel-Bengelsdorf B."/>
            <person name="Bengelsdorf F."/>
            <person name="Daniel R."/>
            <person name="Duerre P."/>
        </authorList>
    </citation>
    <scope>NUCLEOTIDE SEQUENCE [LARGE SCALE GENOMIC DNA]</scope>
    <source>
        <strain evidence="12 13">DSM 605</strain>
    </source>
</reference>
<organism evidence="12 13">
    <name type="scientific">Clostridium cylindrosporum DSM 605</name>
    <dbReference type="NCBI Taxonomy" id="1121307"/>
    <lineage>
        <taxon>Bacteria</taxon>
        <taxon>Bacillati</taxon>
        <taxon>Bacillota</taxon>
        <taxon>Clostridia</taxon>
        <taxon>Eubacteriales</taxon>
        <taxon>Clostridiaceae</taxon>
        <taxon>Clostridium</taxon>
    </lineage>
</organism>
<evidence type="ECO:0000256" key="11">
    <source>
        <dbReference type="SAM" id="Phobius"/>
    </source>
</evidence>